<dbReference type="Gene3D" id="3.30.70.600">
    <property type="entry name" value="Ribosomal protein S10 domain"/>
    <property type="match status" value="1"/>
</dbReference>
<dbReference type="AlphaFoldDB" id="A0AAE0Y2G9"/>
<keyword evidence="4" id="KW-0496">Mitochondrion</keyword>
<dbReference type="InterPro" id="IPR027486">
    <property type="entry name" value="Ribosomal_uS10_dom"/>
</dbReference>
<name>A0AAE0Y2G9_9GAST</name>
<evidence type="ECO:0000313" key="11">
    <source>
        <dbReference type="Proteomes" id="UP001283361"/>
    </source>
</evidence>
<keyword evidence="11" id="KW-1185">Reference proteome</keyword>
<sequence length="314" mass="35159">MRDGTQSMLLQRQMLDPSSGGYAWGMGNSQDNVLSLHLDVRLFGISGEVRLLGSSGPCRQRRSRLRSGAHYLCTIHKQVKKLDVNNMATSITFGFAPSKMNLLKLVPRHFLRAATSVNSSCSRGLSTDDQDELYRQITIEVKGHNPAVLNSYQKFTVMAADELGINIAKIFEPPRVMTRMSLMKSVFVHKKHFHQYEMRTLYRVFELKHLTGSTASTFLEYIQRNMPEGVAMKVTKHQLERFPEHLKPPSNMRDNTDETMSSPRKITDESGQDTNSVSEIIQKTNSSPSSSSSSLLSSSVDSPLESPKTQSLGS</sequence>
<dbReference type="InterPro" id="IPR036838">
    <property type="entry name" value="Ribosomal_uS10_dom_sf"/>
</dbReference>
<dbReference type="PANTHER" id="PTHR13334">
    <property type="entry name" value="MITOCHONDRIAL 28S RIBOSOMAL PROTEIN S10"/>
    <property type="match status" value="1"/>
</dbReference>
<evidence type="ECO:0000256" key="8">
    <source>
        <dbReference type="SAM" id="MobiDB-lite"/>
    </source>
</evidence>
<dbReference type="Proteomes" id="UP001283361">
    <property type="component" value="Unassembled WGS sequence"/>
</dbReference>
<feature type="domain" description="Small ribosomal subunit protein uS10" evidence="9">
    <location>
        <begin position="138"/>
        <end position="235"/>
    </location>
</feature>
<dbReference type="GO" id="GO:0005763">
    <property type="term" value="C:mitochondrial small ribosomal subunit"/>
    <property type="evidence" value="ECO:0007669"/>
    <property type="project" value="InterPro"/>
</dbReference>
<feature type="region of interest" description="Disordered" evidence="8">
    <location>
        <begin position="241"/>
        <end position="314"/>
    </location>
</feature>
<feature type="compositionally biased region" description="Polar residues" evidence="8">
    <location>
        <begin position="272"/>
        <end position="285"/>
    </location>
</feature>
<evidence type="ECO:0000256" key="7">
    <source>
        <dbReference type="ARBA" id="ARBA00035544"/>
    </source>
</evidence>
<proteinExistence type="inferred from homology"/>
<accession>A0AAE0Y2G9</accession>
<reference evidence="10" key="1">
    <citation type="journal article" date="2023" name="G3 (Bethesda)">
        <title>A reference genome for the long-term kleptoplast-retaining sea slug Elysia crispata morphotype clarki.</title>
        <authorList>
            <person name="Eastman K.E."/>
            <person name="Pendleton A.L."/>
            <person name="Shaikh M.A."/>
            <person name="Suttiyut T."/>
            <person name="Ogas R."/>
            <person name="Tomko P."/>
            <person name="Gavelis G."/>
            <person name="Widhalm J.R."/>
            <person name="Wisecaver J.H."/>
        </authorList>
    </citation>
    <scope>NUCLEOTIDE SEQUENCE</scope>
    <source>
        <strain evidence="10">ECLA1</strain>
    </source>
</reference>
<dbReference type="SMART" id="SM01403">
    <property type="entry name" value="Ribosomal_S10"/>
    <property type="match status" value="1"/>
</dbReference>
<dbReference type="PANTHER" id="PTHR13334:SF4">
    <property type="entry name" value="SMALL RIBOSOMAL SUBUNIT PROTEIN US10M"/>
    <property type="match status" value="1"/>
</dbReference>
<keyword evidence="5" id="KW-0687">Ribonucleoprotein</keyword>
<organism evidence="10 11">
    <name type="scientific">Elysia crispata</name>
    <name type="common">lettuce slug</name>
    <dbReference type="NCBI Taxonomy" id="231223"/>
    <lineage>
        <taxon>Eukaryota</taxon>
        <taxon>Metazoa</taxon>
        <taxon>Spiralia</taxon>
        <taxon>Lophotrochozoa</taxon>
        <taxon>Mollusca</taxon>
        <taxon>Gastropoda</taxon>
        <taxon>Heterobranchia</taxon>
        <taxon>Euthyneura</taxon>
        <taxon>Panpulmonata</taxon>
        <taxon>Sacoglossa</taxon>
        <taxon>Placobranchoidea</taxon>
        <taxon>Plakobranchidae</taxon>
        <taxon>Elysia</taxon>
    </lineage>
</organism>
<dbReference type="InterPro" id="IPR040055">
    <property type="entry name" value="Ribosomal_uS10m"/>
</dbReference>
<gene>
    <name evidence="10" type="ORF">RRG08_030553</name>
</gene>
<dbReference type="SUPFAM" id="SSF54999">
    <property type="entry name" value="Ribosomal protein S10"/>
    <property type="match status" value="1"/>
</dbReference>
<evidence type="ECO:0000256" key="5">
    <source>
        <dbReference type="ARBA" id="ARBA00023274"/>
    </source>
</evidence>
<evidence type="ECO:0000256" key="1">
    <source>
        <dbReference type="ARBA" id="ARBA00004173"/>
    </source>
</evidence>
<feature type="compositionally biased region" description="Low complexity" evidence="8">
    <location>
        <begin position="286"/>
        <end position="307"/>
    </location>
</feature>
<evidence type="ECO:0000256" key="6">
    <source>
        <dbReference type="ARBA" id="ARBA00035261"/>
    </source>
</evidence>
<comment type="similarity">
    <text evidence="2">Belongs to the universal ribosomal protein uS10 family.</text>
</comment>
<protein>
    <recommendedName>
        <fullName evidence="6">Small ribosomal subunit protein uS10m</fullName>
    </recommendedName>
    <alternativeName>
        <fullName evidence="7">28S ribosomal protein S10, mitochondrial</fullName>
    </alternativeName>
</protein>
<evidence type="ECO:0000256" key="2">
    <source>
        <dbReference type="ARBA" id="ARBA00007102"/>
    </source>
</evidence>
<comment type="caution">
    <text evidence="10">The sequence shown here is derived from an EMBL/GenBank/DDBJ whole genome shotgun (WGS) entry which is preliminary data.</text>
</comment>
<evidence type="ECO:0000313" key="10">
    <source>
        <dbReference type="EMBL" id="KAK3730122.1"/>
    </source>
</evidence>
<evidence type="ECO:0000259" key="9">
    <source>
        <dbReference type="SMART" id="SM01403"/>
    </source>
</evidence>
<dbReference type="Pfam" id="PF00338">
    <property type="entry name" value="Ribosomal_S10"/>
    <property type="match status" value="1"/>
</dbReference>
<evidence type="ECO:0000256" key="4">
    <source>
        <dbReference type="ARBA" id="ARBA00023128"/>
    </source>
</evidence>
<comment type="subcellular location">
    <subcellularLocation>
        <location evidence="1">Mitochondrion</location>
    </subcellularLocation>
</comment>
<dbReference type="EMBL" id="JAWDGP010007093">
    <property type="protein sequence ID" value="KAK3730122.1"/>
    <property type="molecule type" value="Genomic_DNA"/>
</dbReference>
<keyword evidence="3" id="KW-0689">Ribosomal protein</keyword>
<evidence type="ECO:0000256" key="3">
    <source>
        <dbReference type="ARBA" id="ARBA00022980"/>
    </source>
</evidence>